<gene>
    <name evidence="1" type="ORF">soil367_11185</name>
</gene>
<accession>A0A4P7XIU2</accession>
<dbReference type="Gene3D" id="3.40.50.300">
    <property type="entry name" value="P-loop containing nucleotide triphosphate hydrolases"/>
    <property type="match status" value="1"/>
</dbReference>
<organism evidence="1 2">
    <name type="scientific">Hydrocarboniclastica marina</name>
    <dbReference type="NCBI Taxonomy" id="2259620"/>
    <lineage>
        <taxon>Bacteria</taxon>
        <taxon>Pseudomonadati</taxon>
        <taxon>Pseudomonadota</taxon>
        <taxon>Gammaproteobacteria</taxon>
        <taxon>Alteromonadales</taxon>
        <taxon>Alteromonadaceae</taxon>
        <taxon>Hydrocarboniclastica</taxon>
    </lineage>
</organism>
<dbReference type="EMBL" id="CP031093">
    <property type="protein sequence ID" value="QCF26454.1"/>
    <property type="molecule type" value="Genomic_DNA"/>
</dbReference>
<name>A0A4P7XIU2_9ALTE</name>
<protein>
    <submittedName>
        <fullName evidence="1">Uncharacterized protein</fullName>
    </submittedName>
</protein>
<sequence>MDQWQSCLAPVCQIALTRAHQTVSHRGGDTVTPEDFLLAVLDVDEDLVPFLGRWGVDIDELVRTVQSEQPFTAPATVEPGLSNALVDWFASARERYDDPWLSTHQLFSALVYSAERFQDKAYVAVLEQVPRLAWADSVAVLPGRPGPSGMATPPASERSWLQSLNKASVSGFPLSASTHELAMHLVTRLMEPAGGLIWLQTSSSSRVEGLLGQVRRMAQAVHDTESRAGAAIRRAWFKVDWEGAGESDGALDALFESLRSCCQKPGPTVFLFQECSPTVLMLFIQRLGVLKWRHLFAVARPLIVLTSPPLKHVQSPSAWLEDSLGQELRTYAVPMLPVEECLRYLRFCQPGMERRWQLEIADAALRTAAYLARSTQDPACVSGESDPETAVSLLEDAMSTKVTLQANGSSRLAELRSRQEDLQRRSITAEARNERVQDVQEAFESVCLELAAEEVFWHEHAAPISNVLMAEDVVRQALRQADVPLTGPGERIRETLPDLNALAPVVSLSEHRDIATPV</sequence>
<keyword evidence="2" id="KW-1185">Reference proteome</keyword>
<dbReference type="InterPro" id="IPR036628">
    <property type="entry name" value="Clp_N_dom_sf"/>
</dbReference>
<dbReference type="InterPro" id="IPR027417">
    <property type="entry name" value="P-loop_NTPase"/>
</dbReference>
<proteinExistence type="predicted"/>
<evidence type="ECO:0000313" key="1">
    <source>
        <dbReference type="EMBL" id="QCF26454.1"/>
    </source>
</evidence>
<dbReference type="KEGG" id="hmi:soil367_11185"/>
<evidence type="ECO:0000313" key="2">
    <source>
        <dbReference type="Proteomes" id="UP000298049"/>
    </source>
</evidence>
<dbReference type="Gene3D" id="1.10.1780.10">
    <property type="entry name" value="Clp, N-terminal domain"/>
    <property type="match status" value="1"/>
</dbReference>
<dbReference type="Proteomes" id="UP000298049">
    <property type="component" value="Chromosome"/>
</dbReference>
<dbReference type="RefSeq" id="WP_136549175.1">
    <property type="nucleotide sequence ID" value="NZ_CP031093.1"/>
</dbReference>
<dbReference type="SUPFAM" id="SSF81923">
    <property type="entry name" value="Double Clp-N motif"/>
    <property type="match status" value="1"/>
</dbReference>
<reference evidence="1 2" key="1">
    <citation type="submission" date="2018-07" db="EMBL/GenBank/DDBJ databases">
        <title>Marsedoiliclastica nanhaica gen. nov. sp. nov., a novel marine hydrocarbonoclastic bacterium isolated from an in-situ enriched hydrocarbon-degrading consortium in deep-sea sediment.</title>
        <authorList>
            <person name="Dong C."/>
            <person name="Ma T."/>
            <person name="Liu R."/>
            <person name="Shao Z."/>
        </authorList>
    </citation>
    <scope>NUCLEOTIDE SEQUENCE [LARGE SCALE GENOMIC DNA]</scope>
    <source>
        <strain evidence="2">soil36-7</strain>
    </source>
</reference>
<dbReference type="OrthoDB" id="6345267at2"/>
<dbReference type="AlphaFoldDB" id="A0A4P7XIU2"/>